<dbReference type="Proteomes" id="UP000604046">
    <property type="component" value="Unassembled WGS sequence"/>
</dbReference>
<sequence length="420" mass="46912">MGHLSPSFPTKSQQVVGGGCAARPCSDGPALPGLLFRTWRPALVPARATLASLADEKQIKASHPREYAVWKKLDRDFDGSLSHAEIRSMCRKFDAVEHARVLIKILDPENEGQVDLARFCDQFAAVQMVRNSARLKHWHRTFGLGVAGNVAGHMAQAGEADPSHAQTEMPPAVFTFYAPHPHTVDATEDEILQRLENFPVTNAVIDFPRQGGNVQVEPEMGLYCDIVYTKDGKAVERLVPRRIAAFNDCSIRQLDGSSKLSEKKNWGFGSKGISLRSFRINSISRGSYVDQLCMASYIKRGPETFDYSIPAPARNYLLFHDALLDWIVDRINNQQDTDKWEEIFPRLVQSDYPVSMWIALGAGEYTDWGNSNFLQPKDETLVLIYDEKRYPKGPSAGLVESLFQDFDAPGGIIALHQTFV</sequence>
<name>A0A812TAJ6_9DINO</name>
<keyword evidence="2" id="KW-1185">Reference proteome</keyword>
<dbReference type="SUPFAM" id="SSF47473">
    <property type="entry name" value="EF-hand"/>
    <property type="match status" value="1"/>
</dbReference>
<dbReference type="OrthoDB" id="433115at2759"/>
<evidence type="ECO:0000313" key="1">
    <source>
        <dbReference type="EMBL" id="CAE7511816.1"/>
    </source>
</evidence>
<proteinExistence type="predicted"/>
<accession>A0A812TAJ6</accession>
<organism evidence="1 2">
    <name type="scientific">Symbiodinium natans</name>
    <dbReference type="NCBI Taxonomy" id="878477"/>
    <lineage>
        <taxon>Eukaryota</taxon>
        <taxon>Sar</taxon>
        <taxon>Alveolata</taxon>
        <taxon>Dinophyceae</taxon>
        <taxon>Suessiales</taxon>
        <taxon>Symbiodiniaceae</taxon>
        <taxon>Symbiodinium</taxon>
    </lineage>
</organism>
<reference evidence="1" key="1">
    <citation type="submission" date="2021-02" db="EMBL/GenBank/DDBJ databases">
        <authorList>
            <person name="Dougan E. K."/>
            <person name="Rhodes N."/>
            <person name="Thang M."/>
            <person name="Chan C."/>
        </authorList>
    </citation>
    <scope>NUCLEOTIDE SEQUENCE</scope>
</reference>
<dbReference type="Gene3D" id="1.10.238.10">
    <property type="entry name" value="EF-hand"/>
    <property type="match status" value="1"/>
</dbReference>
<gene>
    <name evidence="1" type="ORF">SNAT2548_LOCUS28654</name>
</gene>
<dbReference type="Pfam" id="PF18985">
    <property type="entry name" value="DUF5718"/>
    <property type="match status" value="1"/>
</dbReference>
<evidence type="ECO:0000313" key="2">
    <source>
        <dbReference type="Proteomes" id="UP000604046"/>
    </source>
</evidence>
<dbReference type="InterPro" id="IPR043776">
    <property type="entry name" value="DUF5718"/>
</dbReference>
<dbReference type="AlphaFoldDB" id="A0A812TAJ6"/>
<dbReference type="InterPro" id="IPR011992">
    <property type="entry name" value="EF-hand-dom_pair"/>
</dbReference>
<protein>
    <submittedName>
        <fullName evidence="1">Uncharacterized protein</fullName>
    </submittedName>
</protein>
<comment type="caution">
    <text evidence="1">The sequence shown here is derived from an EMBL/GenBank/DDBJ whole genome shotgun (WGS) entry which is preliminary data.</text>
</comment>
<dbReference type="EMBL" id="CAJNDS010002524">
    <property type="protein sequence ID" value="CAE7511816.1"/>
    <property type="molecule type" value="Genomic_DNA"/>
</dbReference>